<dbReference type="GO" id="GO:0016301">
    <property type="term" value="F:kinase activity"/>
    <property type="evidence" value="ECO:0007669"/>
    <property type="project" value="UniProtKB-KW"/>
</dbReference>
<keyword evidence="3" id="KW-1185">Reference proteome</keyword>
<gene>
    <name evidence="2" type="ORF">JOC54_000420</name>
</gene>
<keyword evidence="2" id="KW-0808">Transferase</keyword>
<reference evidence="2" key="1">
    <citation type="submission" date="2021-01" db="EMBL/GenBank/DDBJ databases">
        <title>Genomic Encyclopedia of Type Strains, Phase IV (KMG-IV): sequencing the most valuable type-strain genomes for metagenomic binning, comparative biology and taxonomic classification.</title>
        <authorList>
            <person name="Goeker M."/>
        </authorList>
    </citation>
    <scope>NUCLEOTIDE SEQUENCE</scope>
    <source>
        <strain evidence="2">DSM 21943</strain>
    </source>
</reference>
<accession>A0ABS2SRQ0</accession>
<dbReference type="Pfam" id="PF01636">
    <property type="entry name" value="APH"/>
    <property type="match status" value="1"/>
</dbReference>
<dbReference type="InterPro" id="IPR051678">
    <property type="entry name" value="AGP_Transferase"/>
</dbReference>
<dbReference type="RefSeq" id="WP_204464060.1">
    <property type="nucleotide sequence ID" value="NZ_JAFBCV010000001.1"/>
</dbReference>
<keyword evidence="2" id="KW-0418">Kinase</keyword>
<proteinExistence type="predicted"/>
<name>A0ABS2SRQ0_9BACI</name>
<evidence type="ECO:0000313" key="2">
    <source>
        <dbReference type="EMBL" id="MBM7837189.1"/>
    </source>
</evidence>
<sequence>MENKMNQIQALQQQLSHCLKSEYDIGGELRFFSEGVDNAVFRLKDARLGQLVIRTPWRADEELETRSLEKEAQLTAYCSVHGIPVPTVHHLYLGAEIRFLVSELIESDQALIDAEKMGRMIGAVHQMPVNNLKLVDQEDDPFEAIVAKRIASRIVEVNQLTGRKLPILPTTFLQTILQSVKEKRVLLHLDVRRPNFLGQHGNIKALIDWDNAYVGSPVAELMRISESAEIDEAAFLQGYPESERLLQTKPIIQTIYRLDTALMLVILFTLHEKDAGKAAHYLERVEQYCAEVKESINRR</sequence>
<dbReference type="PANTHER" id="PTHR21310">
    <property type="entry name" value="AMINOGLYCOSIDE PHOSPHOTRANSFERASE-RELATED-RELATED"/>
    <property type="match status" value="1"/>
</dbReference>
<evidence type="ECO:0000259" key="1">
    <source>
        <dbReference type="Pfam" id="PF01636"/>
    </source>
</evidence>
<evidence type="ECO:0000313" key="3">
    <source>
        <dbReference type="Proteomes" id="UP001179280"/>
    </source>
</evidence>
<dbReference type="Proteomes" id="UP001179280">
    <property type="component" value="Unassembled WGS sequence"/>
</dbReference>
<comment type="caution">
    <text evidence="2">The sequence shown here is derived from an EMBL/GenBank/DDBJ whole genome shotgun (WGS) entry which is preliminary data.</text>
</comment>
<feature type="domain" description="Aminoglycoside phosphotransferase" evidence="1">
    <location>
        <begin position="29"/>
        <end position="239"/>
    </location>
</feature>
<dbReference type="InterPro" id="IPR002575">
    <property type="entry name" value="Aminoglycoside_PTrfase"/>
</dbReference>
<dbReference type="EMBL" id="JAFBCV010000001">
    <property type="protein sequence ID" value="MBM7837189.1"/>
    <property type="molecule type" value="Genomic_DNA"/>
</dbReference>
<protein>
    <submittedName>
        <fullName evidence="2">Aminoglycoside phosphotransferase (APT) family kinase protein</fullName>
    </submittedName>
</protein>
<dbReference type="Gene3D" id="3.90.1200.10">
    <property type="match status" value="1"/>
</dbReference>
<dbReference type="SUPFAM" id="SSF56112">
    <property type="entry name" value="Protein kinase-like (PK-like)"/>
    <property type="match status" value="1"/>
</dbReference>
<dbReference type="InterPro" id="IPR011009">
    <property type="entry name" value="Kinase-like_dom_sf"/>
</dbReference>
<organism evidence="2 3">
    <name type="scientific">Shouchella xiaoxiensis</name>
    <dbReference type="NCBI Taxonomy" id="766895"/>
    <lineage>
        <taxon>Bacteria</taxon>
        <taxon>Bacillati</taxon>
        <taxon>Bacillota</taxon>
        <taxon>Bacilli</taxon>
        <taxon>Bacillales</taxon>
        <taxon>Bacillaceae</taxon>
        <taxon>Shouchella</taxon>
    </lineage>
</organism>